<feature type="compositionally biased region" description="Basic and acidic residues" evidence="1">
    <location>
        <begin position="53"/>
        <end position="62"/>
    </location>
</feature>
<keyword evidence="3" id="KW-1185">Reference proteome</keyword>
<dbReference type="Proteomes" id="UP000027265">
    <property type="component" value="Unassembled WGS sequence"/>
</dbReference>
<gene>
    <name evidence="2" type="ORF">JAAARDRAFT_51385</name>
</gene>
<evidence type="ECO:0000256" key="1">
    <source>
        <dbReference type="SAM" id="MobiDB-lite"/>
    </source>
</evidence>
<organism evidence="2 3">
    <name type="scientific">Jaapia argillacea MUCL 33604</name>
    <dbReference type="NCBI Taxonomy" id="933084"/>
    <lineage>
        <taxon>Eukaryota</taxon>
        <taxon>Fungi</taxon>
        <taxon>Dikarya</taxon>
        <taxon>Basidiomycota</taxon>
        <taxon>Agaricomycotina</taxon>
        <taxon>Agaricomycetes</taxon>
        <taxon>Agaricomycetidae</taxon>
        <taxon>Jaapiales</taxon>
        <taxon>Jaapiaceae</taxon>
        <taxon>Jaapia</taxon>
    </lineage>
</organism>
<evidence type="ECO:0000313" key="2">
    <source>
        <dbReference type="EMBL" id="KDQ50288.1"/>
    </source>
</evidence>
<dbReference type="AlphaFoldDB" id="A0A067P5V3"/>
<dbReference type="InParanoid" id="A0A067P5V3"/>
<dbReference type="OrthoDB" id="2800877at2759"/>
<feature type="region of interest" description="Disordered" evidence="1">
    <location>
        <begin position="1"/>
        <end position="70"/>
    </location>
</feature>
<name>A0A067P5V3_9AGAM</name>
<protein>
    <submittedName>
        <fullName evidence="2">Uncharacterized protein</fullName>
    </submittedName>
</protein>
<evidence type="ECO:0000313" key="3">
    <source>
        <dbReference type="Proteomes" id="UP000027265"/>
    </source>
</evidence>
<proteinExistence type="predicted"/>
<feature type="compositionally biased region" description="Acidic residues" evidence="1">
    <location>
        <begin position="43"/>
        <end position="52"/>
    </location>
</feature>
<accession>A0A067P5V3</accession>
<dbReference type="EMBL" id="KL197763">
    <property type="protein sequence ID" value="KDQ50288.1"/>
    <property type="molecule type" value="Genomic_DNA"/>
</dbReference>
<dbReference type="HOGENOM" id="CLU_1337675_0_0_1"/>
<reference evidence="3" key="1">
    <citation type="journal article" date="2014" name="Proc. Natl. Acad. Sci. U.S.A.">
        <title>Extensive sampling of basidiomycete genomes demonstrates inadequacy of the white-rot/brown-rot paradigm for wood decay fungi.</title>
        <authorList>
            <person name="Riley R."/>
            <person name="Salamov A.A."/>
            <person name="Brown D.W."/>
            <person name="Nagy L.G."/>
            <person name="Floudas D."/>
            <person name="Held B.W."/>
            <person name="Levasseur A."/>
            <person name="Lombard V."/>
            <person name="Morin E."/>
            <person name="Otillar R."/>
            <person name="Lindquist E.A."/>
            <person name="Sun H."/>
            <person name="LaButti K.M."/>
            <person name="Schmutz J."/>
            <person name="Jabbour D."/>
            <person name="Luo H."/>
            <person name="Baker S.E."/>
            <person name="Pisabarro A.G."/>
            <person name="Walton J.D."/>
            <person name="Blanchette R.A."/>
            <person name="Henrissat B."/>
            <person name="Martin F."/>
            <person name="Cullen D."/>
            <person name="Hibbett D.S."/>
            <person name="Grigoriev I.V."/>
        </authorList>
    </citation>
    <scope>NUCLEOTIDE SEQUENCE [LARGE SCALE GENOMIC DNA]</scope>
    <source>
        <strain evidence="3">MUCL 33604</strain>
    </source>
</reference>
<sequence length="205" mass="23305">MVEQRGRGPIVENTSSRRGCQRRPGRGRSEPYINSGVLSGSESESESNSEPESDTKSKHFGEGKCCGSENTTSRHCLEPVPVEIKGKLQWQLHWRPQGQHSVASVKIMEDFLWEGELNLAHVPTQKGFLKVFAARIIEDDLLFTTGESPDTTVRNTLIKIFDELHFKVFRELKNLIERAMNFHPIEEKERRAFIADNHAVNDTFA</sequence>